<dbReference type="EMBL" id="JACASF010000010">
    <property type="protein sequence ID" value="KAF6453434.1"/>
    <property type="molecule type" value="Genomic_DNA"/>
</dbReference>
<evidence type="ECO:0000313" key="4">
    <source>
        <dbReference type="Proteomes" id="UP000550707"/>
    </source>
</evidence>
<keyword evidence="4" id="KW-1185">Reference proteome</keyword>
<accession>A0A7J8G030</accession>
<proteinExistence type="inferred from homology"/>
<gene>
    <name evidence="3" type="ORF">HJG59_014157</name>
</gene>
<name>A0A7J8G030_MOLMO</name>
<protein>
    <submittedName>
        <fullName evidence="3">PHD finger protein 5A</fullName>
    </submittedName>
</protein>
<evidence type="ECO:0000256" key="1">
    <source>
        <dbReference type="ARBA" id="ARBA00008626"/>
    </source>
</evidence>
<reference evidence="3 4" key="1">
    <citation type="journal article" date="2020" name="Nature">
        <title>Six reference-quality genomes reveal evolution of bat adaptations.</title>
        <authorList>
            <person name="Jebb D."/>
            <person name="Huang Z."/>
            <person name="Pippel M."/>
            <person name="Hughes G.M."/>
            <person name="Lavrichenko K."/>
            <person name="Devanna P."/>
            <person name="Winkler S."/>
            <person name="Jermiin L.S."/>
            <person name="Skirmuntt E.C."/>
            <person name="Katzourakis A."/>
            <person name="Burkitt-Gray L."/>
            <person name="Ray D.A."/>
            <person name="Sullivan K.A.M."/>
            <person name="Roscito J.G."/>
            <person name="Kirilenko B.M."/>
            <person name="Davalos L.M."/>
            <person name="Corthals A.P."/>
            <person name="Power M.L."/>
            <person name="Jones G."/>
            <person name="Ransome R.D."/>
            <person name="Dechmann D.K.N."/>
            <person name="Locatelli A.G."/>
            <person name="Puechmaille S.J."/>
            <person name="Fedrigo O."/>
            <person name="Jarvis E.D."/>
            <person name="Hiller M."/>
            <person name="Vernes S.C."/>
            <person name="Myers E.W."/>
            <person name="Teeling E.C."/>
        </authorList>
    </citation>
    <scope>NUCLEOTIDE SEQUENCE [LARGE SCALE GENOMIC DNA]</scope>
    <source>
        <strain evidence="3">MMolMol1</strain>
        <tissue evidence="3">Muscle</tissue>
    </source>
</reference>
<comment type="similarity">
    <text evidence="1">Belongs to the PHF5 family.</text>
</comment>
<dbReference type="PANTHER" id="PTHR13120">
    <property type="entry name" value="PHD FINGER-LIKE DOMAIN-CONTAINING PROTEIN 5A"/>
    <property type="match status" value="1"/>
</dbReference>
<comment type="caution">
    <text evidence="3">The sequence shown here is derived from an EMBL/GenBank/DDBJ whole genome shotgun (WGS) entry which is preliminary data.</text>
</comment>
<dbReference type="InParanoid" id="A0A7J8G030"/>
<feature type="compositionally biased region" description="Basic and acidic residues" evidence="2">
    <location>
        <begin position="84"/>
        <end position="108"/>
    </location>
</feature>
<evidence type="ECO:0000313" key="3">
    <source>
        <dbReference type="EMBL" id="KAF6453434.1"/>
    </source>
</evidence>
<dbReference type="AlphaFoldDB" id="A0A7J8G030"/>
<dbReference type="FunCoup" id="A0A7J8G030">
    <property type="interactions" value="3176"/>
</dbReference>
<dbReference type="InterPro" id="IPR005345">
    <property type="entry name" value="PHF5"/>
</dbReference>
<sequence>MAKHHPDLIFCRKQAGVAIGRLCEKCDGKCVICDSYVRPCTLVRICDECNYGSYQGRCVICGGPGVSDAYYCKECTIQEKDVEWEGEEKNREREKHRHERDTSSDCHPQDQPGLGTNCNRERWLPKDCQFGEL</sequence>
<feature type="region of interest" description="Disordered" evidence="2">
    <location>
        <begin position="84"/>
        <end position="120"/>
    </location>
</feature>
<organism evidence="3 4">
    <name type="scientific">Molossus molossus</name>
    <name type="common">Pallas' mastiff bat</name>
    <name type="synonym">Vespertilio molossus</name>
    <dbReference type="NCBI Taxonomy" id="27622"/>
    <lineage>
        <taxon>Eukaryota</taxon>
        <taxon>Metazoa</taxon>
        <taxon>Chordata</taxon>
        <taxon>Craniata</taxon>
        <taxon>Vertebrata</taxon>
        <taxon>Euteleostomi</taxon>
        <taxon>Mammalia</taxon>
        <taxon>Eutheria</taxon>
        <taxon>Laurasiatheria</taxon>
        <taxon>Chiroptera</taxon>
        <taxon>Yangochiroptera</taxon>
        <taxon>Molossidae</taxon>
        <taxon>Molossus</taxon>
    </lineage>
</organism>
<evidence type="ECO:0000256" key="2">
    <source>
        <dbReference type="SAM" id="MobiDB-lite"/>
    </source>
</evidence>
<dbReference type="GO" id="GO:0000398">
    <property type="term" value="P:mRNA splicing, via spliceosome"/>
    <property type="evidence" value="ECO:0007669"/>
    <property type="project" value="InterPro"/>
</dbReference>
<dbReference type="Proteomes" id="UP000550707">
    <property type="component" value="Unassembled WGS sequence"/>
</dbReference>
<dbReference type="Pfam" id="PF03660">
    <property type="entry name" value="PHF5"/>
    <property type="match status" value="1"/>
</dbReference>